<evidence type="ECO:0000313" key="2">
    <source>
        <dbReference type="EMBL" id="TDU90563.1"/>
    </source>
</evidence>
<gene>
    <name evidence="2" type="ORF">EV138_4155</name>
</gene>
<dbReference type="GO" id="GO:0003700">
    <property type="term" value="F:DNA-binding transcription factor activity"/>
    <property type="evidence" value="ECO:0007669"/>
    <property type="project" value="InterPro"/>
</dbReference>
<dbReference type="Proteomes" id="UP000295151">
    <property type="component" value="Unassembled WGS sequence"/>
</dbReference>
<dbReference type="AlphaFoldDB" id="A0A4V3FKK4"/>
<sequence>MKLMLHILIRQVTRYAVAVARKNKRAVKKRVVLTDPRAIRALAHPARQRIIDELYGGKVLTATECAELAGLTPSATSYHLRALSRWGIIERADTSADGRERPWRAPAQSLVISSQSAGSGRLASQAMMRTNVNRLIEQFEELSGDDPWDELSMMSRSRLWLTKAEAEKLGNELTEVIDRYRRTRTATSHPAGTRQVSTLLAVVPVGKPPEET</sequence>
<dbReference type="InterPro" id="IPR001845">
    <property type="entry name" value="HTH_ArsR_DNA-bd_dom"/>
</dbReference>
<evidence type="ECO:0000313" key="3">
    <source>
        <dbReference type="Proteomes" id="UP000295151"/>
    </source>
</evidence>
<dbReference type="Pfam" id="PF12840">
    <property type="entry name" value="HTH_20"/>
    <property type="match status" value="1"/>
</dbReference>
<dbReference type="EMBL" id="SOCE01000001">
    <property type="protein sequence ID" value="TDU90563.1"/>
    <property type="molecule type" value="Genomic_DNA"/>
</dbReference>
<dbReference type="SUPFAM" id="SSF46785">
    <property type="entry name" value="Winged helix' DNA-binding domain"/>
    <property type="match status" value="1"/>
</dbReference>
<comment type="caution">
    <text evidence="2">The sequence shown here is derived from an EMBL/GenBank/DDBJ whole genome shotgun (WGS) entry which is preliminary data.</text>
</comment>
<reference evidence="2 3" key="1">
    <citation type="submission" date="2019-03" db="EMBL/GenBank/DDBJ databases">
        <title>Genomic Encyclopedia of Type Strains, Phase III (KMG-III): the genomes of soil and plant-associated and newly described type strains.</title>
        <authorList>
            <person name="Whitman W."/>
        </authorList>
    </citation>
    <scope>NUCLEOTIDE SEQUENCE [LARGE SCALE GENOMIC DNA]</scope>
    <source>
        <strain evidence="2 3">VKM Ac-2575</strain>
    </source>
</reference>
<dbReference type="InterPro" id="IPR011991">
    <property type="entry name" value="ArsR-like_HTH"/>
</dbReference>
<dbReference type="InterPro" id="IPR036390">
    <property type="entry name" value="WH_DNA-bd_sf"/>
</dbReference>
<feature type="domain" description="HTH arsR-type" evidence="1">
    <location>
        <begin position="37"/>
        <end position="141"/>
    </location>
</feature>
<dbReference type="InterPro" id="IPR036388">
    <property type="entry name" value="WH-like_DNA-bd_sf"/>
</dbReference>
<dbReference type="CDD" id="cd00090">
    <property type="entry name" value="HTH_ARSR"/>
    <property type="match status" value="1"/>
</dbReference>
<evidence type="ECO:0000259" key="1">
    <source>
        <dbReference type="SMART" id="SM00418"/>
    </source>
</evidence>
<dbReference type="SMART" id="SM00418">
    <property type="entry name" value="HTH_ARSR"/>
    <property type="match status" value="1"/>
</dbReference>
<dbReference type="OrthoDB" id="7945987at2"/>
<proteinExistence type="predicted"/>
<accession>A0A4V3FKK4</accession>
<dbReference type="Gene3D" id="1.10.10.10">
    <property type="entry name" value="Winged helix-like DNA-binding domain superfamily/Winged helix DNA-binding domain"/>
    <property type="match status" value="1"/>
</dbReference>
<protein>
    <submittedName>
        <fullName evidence="2">ArsR family transcriptional regulator</fullName>
    </submittedName>
</protein>
<name>A0A4V3FKK4_9ACTN</name>
<organism evidence="2 3">
    <name type="scientific">Kribbella voronezhensis</name>
    <dbReference type="NCBI Taxonomy" id="2512212"/>
    <lineage>
        <taxon>Bacteria</taxon>
        <taxon>Bacillati</taxon>
        <taxon>Actinomycetota</taxon>
        <taxon>Actinomycetes</taxon>
        <taxon>Propionibacteriales</taxon>
        <taxon>Kribbellaceae</taxon>
        <taxon>Kribbella</taxon>
    </lineage>
</organism>
<keyword evidence="3" id="KW-1185">Reference proteome</keyword>